<evidence type="ECO:0000256" key="1">
    <source>
        <dbReference type="SAM" id="MobiDB-lite"/>
    </source>
</evidence>
<evidence type="ECO:0000313" key="2">
    <source>
        <dbReference type="EMBL" id="EFJ17171.1"/>
    </source>
</evidence>
<protein>
    <submittedName>
        <fullName evidence="2">Uncharacterized protein</fullName>
    </submittedName>
</protein>
<dbReference type="HOGENOM" id="CLU_964428_0_0_1"/>
<dbReference type="InParanoid" id="D8SEB1"/>
<name>D8SEB1_SELML</name>
<gene>
    <name evidence="2" type="ORF">SELMODRAFT_421192</name>
</gene>
<dbReference type="STRING" id="88036.D8SEB1"/>
<dbReference type="KEGG" id="smo:SELMODRAFT_421192"/>
<feature type="region of interest" description="Disordered" evidence="1">
    <location>
        <begin position="1"/>
        <end position="39"/>
    </location>
</feature>
<dbReference type="PANTHER" id="PTHR31984:SF16">
    <property type="match status" value="1"/>
</dbReference>
<sequence>MASSSSSSSSASFSSLMQPQVSRSSGSKRKNLRTRSGRTVRISCEKSSEEMRDVKTLVPPSGGSFRKQLTSMPCSSGFRDWRSFRAALLMNEAGQQQQQQPHQAWAHQISCLEPGSVLVATSAVQRHSLFQNSVVLIIQSSESSCKGLILNKLMPFPVDDVPLMEPDAIRLAELTCPAFVAGPHFPFSYKPQVHLLTSSNHLRGYRTLTDGLYLGQSHTLRSTVSSVQRGLVDPEDVRILVNEVEWERQQLEVEIRASNWWKILSCSSDTLLQVPASQLWRSLTRHLEQ</sequence>
<dbReference type="EMBL" id="GL377615">
    <property type="protein sequence ID" value="EFJ17171.1"/>
    <property type="molecule type" value="Genomic_DNA"/>
</dbReference>
<dbReference type="AlphaFoldDB" id="D8SEB1"/>
<keyword evidence="3" id="KW-1185">Reference proteome</keyword>
<dbReference type="Proteomes" id="UP000001514">
    <property type="component" value="Unassembled WGS sequence"/>
</dbReference>
<evidence type="ECO:0000313" key="3">
    <source>
        <dbReference type="Proteomes" id="UP000001514"/>
    </source>
</evidence>
<organism evidence="3">
    <name type="scientific">Selaginella moellendorffii</name>
    <name type="common">Spikemoss</name>
    <dbReference type="NCBI Taxonomy" id="88036"/>
    <lineage>
        <taxon>Eukaryota</taxon>
        <taxon>Viridiplantae</taxon>
        <taxon>Streptophyta</taxon>
        <taxon>Embryophyta</taxon>
        <taxon>Tracheophyta</taxon>
        <taxon>Lycopodiopsida</taxon>
        <taxon>Selaginellales</taxon>
        <taxon>Selaginellaceae</taxon>
        <taxon>Selaginella</taxon>
    </lineage>
</organism>
<dbReference type="PANTHER" id="PTHR31984">
    <property type="entry name" value="TRANSPORTER, PUTATIVE (DUF179)-RELATED"/>
    <property type="match status" value="1"/>
</dbReference>
<dbReference type="OrthoDB" id="5831at2759"/>
<feature type="compositionally biased region" description="Low complexity" evidence="1">
    <location>
        <begin position="1"/>
        <end position="15"/>
    </location>
</feature>
<feature type="compositionally biased region" description="Polar residues" evidence="1">
    <location>
        <begin position="16"/>
        <end position="25"/>
    </location>
</feature>
<dbReference type="InterPro" id="IPR003774">
    <property type="entry name" value="AlgH-like"/>
</dbReference>
<accession>D8SEB1</accession>
<dbReference type="SUPFAM" id="SSF143456">
    <property type="entry name" value="VC0467-like"/>
    <property type="match status" value="1"/>
</dbReference>
<dbReference type="Pfam" id="PF02622">
    <property type="entry name" value="DUF179"/>
    <property type="match status" value="1"/>
</dbReference>
<feature type="compositionally biased region" description="Basic residues" evidence="1">
    <location>
        <begin position="26"/>
        <end position="38"/>
    </location>
</feature>
<proteinExistence type="predicted"/>
<dbReference type="Gene3D" id="3.40.1740.10">
    <property type="entry name" value="VC0467-like"/>
    <property type="match status" value="1"/>
</dbReference>
<reference evidence="2 3" key="1">
    <citation type="journal article" date="2011" name="Science">
        <title>The Selaginella genome identifies genetic changes associated with the evolution of vascular plants.</title>
        <authorList>
            <person name="Banks J.A."/>
            <person name="Nishiyama T."/>
            <person name="Hasebe M."/>
            <person name="Bowman J.L."/>
            <person name="Gribskov M."/>
            <person name="dePamphilis C."/>
            <person name="Albert V.A."/>
            <person name="Aono N."/>
            <person name="Aoyama T."/>
            <person name="Ambrose B.A."/>
            <person name="Ashton N.W."/>
            <person name="Axtell M.J."/>
            <person name="Barker E."/>
            <person name="Barker M.S."/>
            <person name="Bennetzen J.L."/>
            <person name="Bonawitz N.D."/>
            <person name="Chapple C."/>
            <person name="Cheng C."/>
            <person name="Correa L.G."/>
            <person name="Dacre M."/>
            <person name="DeBarry J."/>
            <person name="Dreyer I."/>
            <person name="Elias M."/>
            <person name="Engstrom E.M."/>
            <person name="Estelle M."/>
            <person name="Feng L."/>
            <person name="Finet C."/>
            <person name="Floyd S.K."/>
            <person name="Frommer W.B."/>
            <person name="Fujita T."/>
            <person name="Gramzow L."/>
            <person name="Gutensohn M."/>
            <person name="Harholt J."/>
            <person name="Hattori M."/>
            <person name="Heyl A."/>
            <person name="Hirai T."/>
            <person name="Hiwatashi Y."/>
            <person name="Ishikawa M."/>
            <person name="Iwata M."/>
            <person name="Karol K.G."/>
            <person name="Koehler B."/>
            <person name="Kolukisaoglu U."/>
            <person name="Kubo M."/>
            <person name="Kurata T."/>
            <person name="Lalonde S."/>
            <person name="Li K."/>
            <person name="Li Y."/>
            <person name="Litt A."/>
            <person name="Lyons E."/>
            <person name="Manning G."/>
            <person name="Maruyama T."/>
            <person name="Michael T.P."/>
            <person name="Mikami K."/>
            <person name="Miyazaki S."/>
            <person name="Morinaga S."/>
            <person name="Murata T."/>
            <person name="Mueller-Roeber B."/>
            <person name="Nelson D.R."/>
            <person name="Obara M."/>
            <person name="Oguri Y."/>
            <person name="Olmstead R.G."/>
            <person name="Onodera N."/>
            <person name="Petersen B.L."/>
            <person name="Pils B."/>
            <person name="Prigge M."/>
            <person name="Rensing S.A."/>
            <person name="Riano-Pachon D.M."/>
            <person name="Roberts A.W."/>
            <person name="Sato Y."/>
            <person name="Scheller H.V."/>
            <person name="Schulz B."/>
            <person name="Schulz C."/>
            <person name="Shakirov E.V."/>
            <person name="Shibagaki N."/>
            <person name="Shinohara N."/>
            <person name="Shippen D.E."/>
            <person name="Soerensen I."/>
            <person name="Sotooka R."/>
            <person name="Sugimoto N."/>
            <person name="Sugita M."/>
            <person name="Sumikawa N."/>
            <person name="Tanurdzic M."/>
            <person name="Theissen G."/>
            <person name="Ulvskov P."/>
            <person name="Wakazuki S."/>
            <person name="Weng J.K."/>
            <person name="Willats W.W."/>
            <person name="Wipf D."/>
            <person name="Wolf P.G."/>
            <person name="Yang L."/>
            <person name="Zimmer A.D."/>
            <person name="Zhu Q."/>
            <person name="Mitros T."/>
            <person name="Hellsten U."/>
            <person name="Loque D."/>
            <person name="Otillar R."/>
            <person name="Salamov A."/>
            <person name="Schmutz J."/>
            <person name="Shapiro H."/>
            <person name="Lindquist E."/>
            <person name="Lucas S."/>
            <person name="Rokhsar D."/>
            <person name="Grigoriev I.V."/>
        </authorList>
    </citation>
    <scope>NUCLEOTIDE SEQUENCE [LARGE SCALE GENOMIC DNA]</scope>
</reference>
<dbReference type="Gramene" id="EFJ17171">
    <property type="protein sequence ID" value="EFJ17171"/>
    <property type="gene ID" value="SELMODRAFT_421192"/>
</dbReference>